<evidence type="ECO:0000313" key="2">
    <source>
        <dbReference type="EMBL" id="RBP42578.1"/>
    </source>
</evidence>
<sequence length="271" mass="30363">MRSLLLILAATFIGCVASAQNASPPHLPFTEGFENSKLQERGWYDLSKIQLSSSQPKAGSACIEYGWQQGGTVPSTSGGMRRLFAPSDSVYLKVHVRLSKGWGWTERGYHPHLMHFMTTENQKFHGPAASHLTVYIEPWNGKLRLAAQDIQNKDAPHGLTQGPLRGGYNGRMFDSEEVLFEDDQWHCVEALFQLNSLDMKADKPNADGIVRAWFDGKLVVDRNDVILRSTDFPNMKFNQYLLTPYFGPGLLPHAQTLWIDDLTVGTARPES</sequence>
<reference evidence="2 3" key="1">
    <citation type="submission" date="2018-06" db="EMBL/GenBank/DDBJ databases">
        <title>Genomic Encyclopedia of Type Strains, Phase IV (KMG-IV): sequencing the most valuable type-strain genomes for metagenomic binning, comparative biology and taxonomic classification.</title>
        <authorList>
            <person name="Goeker M."/>
        </authorList>
    </citation>
    <scope>NUCLEOTIDE SEQUENCE [LARGE SCALE GENOMIC DNA]</scope>
    <source>
        <strain evidence="2 3">DSM 25532</strain>
    </source>
</reference>
<dbReference type="PROSITE" id="PS51257">
    <property type="entry name" value="PROKAR_LIPOPROTEIN"/>
    <property type="match status" value="1"/>
</dbReference>
<dbReference type="OrthoDB" id="7552220at2"/>
<accession>A0A366HII6</accession>
<evidence type="ECO:0008006" key="4">
    <source>
        <dbReference type="Google" id="ProtNLM"/>
    </source>
</evidence>
<dbReference type="Proteomes" id="UP000253426">
    <property type="component" value="Unassembled WGS sequence"/>
</dbReference>
<dbReference type="AlphaFoldDB" id="A0A366HII6"/>
<feature type="chain" id="PRO_5017051283" description="Polysaccharide lyase-like protein" evidence="1">
    <location>
        <begin position="20"/>
        <end position="271"/>
    </location>
</feature>
<proteinExistence type="predicted"/>
<evidence type="ECO:0000313" key="3">
    <source>
        <dbReference type="Proteomes" id="UP000253426"/>
    </source>
</evidence>
<protein>
    <recommendedName>
        <fullName evidence="4">Polysaccharide lyase-like protein</fullName>
    </recommendedName>
</protein>
<dbReference type="RefSeq" id="WP_113959696.1">
    <property type="nucleotide sequence ID" value="NZ_QNRR01000006.1"/>
</dbReference>
<organism evidence="2 3">
    <name type="scientific">Roseimicrobium gellanilyticum</name>
    <dbReference type="NCBI Taxonomy" id="748857"/>
    <lineage>
        <taxon>Bacteria</taxon>
        <taxon>Pseudomonadati</taxon>
        <taxon>Verrucomicrobiota</taxon>
        <taxon>Verrucomicrobiia</taxon>
        <taxon>Verrucomicrobiales</taxon>
        <taxon>Verrucomicrobiaceae</taxon>
        <taxon>Roseimicrobium</taxon>
    </lineage>
</organism>
<dbReference type="EMBL" id="QNRR01000006">
    <property type="protein sequence ID" value="RBP42578.1"/>
    <property type="molecule type" value="Genomic_DNA"/>
</dbReference>
<keyword evidence="1" id="KW-0732">Signal</keyword>
<comment type="caution">
    <text evidence="2">The sequence shown here is derived from an EMBL/GenBank/DDBJ whole genome shotgun (WGS) entry which is preliminary data.</text>
</comment>
<dbReference type="Gene3D" id="2.60.120.200">
    <property type="match status" value="1"/>
</dbReference>
<feature type="signal peptide" evidence="1">
    <location>
        <begin position="1"/>
        <end position="19"/>
    </location>
</feature>
<gene>
    <name evidence="2" type="ORF">DES53_106287</name>
</gene>
<keyword evidence="3" id="KW-1185">Reference proteome</keyword>
<evidence type="ECO:0000256" key="1">
    <source>
        <dbReference type="SAM" id="SignalP"/>
    </source>
</evidence>
<name>A0A366HII6_9BACT</name>